<dbReference type="InterPro" id="IPR002575">
    <property type="entry name" value="Aminoglycoside_PTrfase"/>
</dbReference>
<evidence type="ECO:0000313" key="4">
    <source>
        <dbReference type="Proteomes" id="UP000248817"/>
    </source>
</evidence>
<feature type="compositionally biased region" description="Low complexity" evidence="1">
    <location>
        <begin position="171"/>
        <end position="193"/>
    </location>
</feature>
<keyword evidence="4" id="KW-1185">Reference proteome</keyword>
<accession>A0A2V5J1W0</accession>
<keyword evidence="3" id="KW-0808">Transferase</keyword>
<sequence length="309" mass="33678">MDGILFPYVDPTSRATDLPFPLDNTPLSSVPNDTLASLLYKAPALHDFGQTTVVRLSQTLVLKGGGNILPPEAAALRLVASSSSSQPDGTIRAPRVHRAFQIPDDTKYFGTMGYLVMDYIPGRPLDTCWASLPRHQQTDIARQVAAMVLAMQRVQLPAGALGPIGNGHANGNGNINRNSNDNDNSNINSNSNDNDNEGRNWPSRGRFFTHYSAGPFGNPDVPAFRFTELVLVHQDISPRNLVLDGAGQVWLVDWADAGAYPRGFETAALRAQASFPDFHALVLERLERDFLVERQLGAIEYGWLTAALA</sequence>
<gene>
    <name evidence="3" type="ORF">BP00DRAFT_453534</name>
</gene>
<dbReference type="EMBL" id="KZ825467">
    <property type="protein sequence ID" value="PYI35810.1"/>
    <property type="molecule type" value="Genomic_DNA"/>
</dbReference>
<dbReference type="Proteomes" id="UP000248817">
    <property type="component" value="Unassembled WGS sequence"/>
</dbReference>
<dbReference type="InterPro" id="IPR011009">
    <property type="entry name" value="Kinase-like_dom_sf"/>
</dbReference>
<evidence type="ECO:0000313" key="3">
    <source>
        <dbReference type="EMBL" id="PYI35810.1"/>
    </source>
</evidence>
<evidence type="ECO:0000256" key="1">
    <source>
        <dbReference type="SAM" id="MobiDB-lite"/>
    </source>
</evidence>
<dbReference type="PANTHER" id="PTHR21310:SF39">
    <property type="entry name" value="AMINOGLYCOSIDE PHOSPHOTRANSFERASE DOMAIN-CONTAINING PROTEIN"/>
    <property type="match status" value="1"/>
</dbReference>
<proteinExistence type="predicted"/>
<feature type="region of interest" description="Disordered" evidence="1">
    <location>
        <begin position="165"/>
        <end position="201"/>
    </location>
</feature>
<reference evidence="3 4" key="1">
    <citation type="submission" date="2018-02" db="EMBL/GenBank/DDBJ databases">
        <title>The genomes of Aspergillus section Nigri reveals drivers in fungal speciation.</title>
        <authorList>
            <consortium name="DOE Joint Genome Institute"/>
            <person name="Vesth T.C."/>
            <person name="Nybo J."/>
            <person name="Theobald S."/>
            <person name="Brandl J."/>
            <person name="Frisvad J.C."/>
            <person name="Nielsen K.F."/>
            <person name="Lyhne E.K."/>
            <person name="Kogle M.E."/>
            <person name="Kuo A."/>
            <person name="Riley R."/>
            <person name="Clum A."/>
            <person name="Nolan M."/>
            <person name="Lipzen A."/>
            <person name="Salamov A."/>
            <person name="Henrissat B."/>
            <person name="Wiebenga A."/>
            <person name="De vries R.P."/>
            <person name="Grigoriev I.V."/>
            <person name="Mortensen U.H."/>
            <person name="Andersen M.R."/>
            <person name="Baker S.E."/>
        </authorList>
    </citation>
    <scope>NUCLEOTIDE SEQUENCE [LARGE SCALE GENOMIC DNA]</scope>
    <source>
        <strain evidence="3 4">CBS 114.80</strain>
    </source>
</reference>
<dbReference type="SUPFAM" id="SSF56112">
    <property type="entry name" value="Protein kinase-like (PK-like)"/>
    <property type="match status" value="1"/>
</dbReference>
<name>A0A2V5J1W0_9EURO</name>
<feature type="domain" description="Aminoglycoside phosphotransferase" evidence="2">
    <location>
        <begin position="228"/>
        <end position="290"/>
    </location>
</feature>
<dbReference type="GO" id="GO:0016740">
    <property type="term" value="F:transferase activity"/>
    <property type="evidence" value="ECO:0007669"/>
    <property type="project" value="UniProtKB-KW"/>
</dbReference>
<dbReference type="PANTHER" id="PTHR21310">
    <property type="entry name" value="AMINOGLYCOSIDE PHOSPHOTRANSFERASE-RELATED-RELATED"/>
    <property type="match status" value="1"/>
</dbReference>
<dbReference type="Gene3D" id="1.10.510.10">
    <property type="entry name" value="Transferase(Phosphotransferase) domain 1"/>
    <property type="match status" value="1"/>
</dbReference>
<evidence type="ECO:0000259" key="2">
    <source>
        <dbReference type="Pfam" id="PF01636"/>
    </source>
</evidence>
<protein>
    <submittedName>
        <fullName evidence="3">Phosphotransferase family protein</fullName>
    </submittedName>
</protein>
<dbReference type="AlphaFoldDB" id="A0A2V5J1W0"/>
<dbReference type="InterPro" id="IPR051678">
    <property type="entry name" value="AGP_Transferase"/>
</dbReference>
<dbReference type="Pfam" id="PF01636">
    <property type="entry name" value="APH"/>
    <property type="match status" value="1"/>
</dbReference>
<organism evidence="3 4">
    <name type="scientific">Aspergillus indologenus CBS 114.80</name>
    <dbReference type="NCBI Taxonomy" id="1450541"/>
    <lineage>
        <taxon>Eukaryota</taxon>
        <taxon>Fungi</taxon>
        <taxon>Dikarya</taxon>
        <taxon>Ascomycota</taxon>
        <taxon>Pezizomycotina</taxon>
        <taxon>Eurotiomycetes</taxon>
        <taxon>Eurotiomycetidae</taxon>
        <taxon>Eurotiales</taxon>
        <taxon>Aspergillaceae</taxon>
        <taxon>Aspergillus</taxon>
        <taxon>Aspergillus subgen. Circumdati</taxon>
    </lineage>
</organism>